<protein>
    <submittedName>
        <fullName evidence="3">Uncharacterized protein</fullName>
    </submittedName>
</protein>
<dbReference type="WBParaSite" id="nRc.2.0.1.t16059-RA">
    <property type="protein sequence ID" value="nRc.2.0.1.t16059-RA"/>
    <property type="gene ID" value="nRc.2.0.1.g16059"/>
</dbReference>
<keyword evidence="2" id="KW-1185">Reference proteome</keyword>
<feature type="compositionally biased region" description="Low complexity" evidence="1">
    <location>
        <begin position="73"/>
        <end position="101"/>
    </location>
</feature>
<reference evidence="3" key="1">
    <citation type="submission" date="2022-11" db="UniProtKB">
        <authorList>
            <consortium name="WormBaseParasite"/>
        </authorList>
    </citation>
    <scope>IDENTIFICATION</scope>
</reference>
<accession>A0A915IRN9</accession>
<name>A0A915IRN9_ROMCU</name>
<evidence type="ECO:0000313" key="2">
    <source>
        <dbReference type="Proteomes" id="UP000887565"/>
    </source>
</evidence>
<proteinExistence type="predicted"/>
<evidence type="ECO:0000313" key="3">
    <source>
        <dbReference type="WBParaSite" id="nRc.2.0.1.t16059-RA"/>
    </source>
</evidence>
<organism evidence="2 3">
    <name type="scientific">Romanomermis culicivorax</name>
    <name type="common">Nematode worm</name>
    <dbReference type="NCBI Taxonomy" id="13658"/>
    <lineage>
        <taxon>Eukaryota</taxon>
        <taxon>Metazoa</taxon>
        <taxon>Ecdysozoa</taxon>
        <taxon>Nematoda</taxon>
        <taxon>Enoplea</taxon>
        <taxon>Dorylaimia</taxon>
        <taxon>Mermithida</taxon>
        <taxon>Mermithoidea</taxon>
        <taxon>Mermithidae</taxon>
        <taxon>Romanomermis</taxon>
    </lineage>
</organism>
<dbReference type="AlphaFoldDB" id="A0A915IRN9"/>
<sequence length="230" mass="24840">MWMASQASDVVASFLSRETGEQKAKGTANSRLTCEMAITDLTFSSNDQIDQQTMLLSREPQLPTPLLSATNKSAAAPSISSRRSSMMGGADSQSISSAQAGGLQSGGQCTVTEMNFGFSVDLASSSDPVRQMADIVVRDDVTKRDVRASAVADLAEDLEIEGLRKVTALNPEQNAANVSLSGQNSPPISVDNLLLQQQQENFDTYAAILNYTHKRDALMSYYYMDENNHV</sequence>
<dbReference type="Proteomes" id="UP000887565">
    <property type="component" value="Unplaced"/>
</dbReference>
<evidence type="ECO:0000256" key="1">
    <source>
        <dbReference type="SAM" id="MobiDB-lite"/>
    </source>
</evidence>
<feature type="region of interest" description="Disordered" evidence="1">
    <location>
        <begin position="62"/>
        <end position="101"/>
    </location>
</feature>